<organism evidence="11 12">
    <name type="scientific">Achlya hypogyna</name>
    <name type="common">Oomycete</name>
    <name type="synonym">Protoachlya hypogyna</name>
    <dbReference type="NCBI Taxonomy" id="1202772"/>
    <lineage>
        <taxon>Eukaryota</taxon>
        <taxon>Sar</taxon>
        <taxon>Stramenopiles</taxon>
        <taxon>Oomycota</taxon>
        <taxon>Saprolegniomycetes</taxon>
        <taxon>Saprolegniales</taxon>
        <taxon>Achlyaceae</taxon>
        <taxon>Achlya</taxon>
    </lineage>
</organism>
<evidence type="ECO:0000256" key="2">
    <source>
        <dbReference type="ARBA" id="ARBA00006899"/>
    </source>
</evidence>
<evidence type="ECO:0000259" key="10">
    <source>
        <dbReference type="Pfam" id="PF20644"/>
    </source>
</evidence>
<evidence type="ECO:0000256" key="8">
    <source>
        <dbReference type="ARBA" id="ARBA00023163"/>
    </source>
</evidence>
<keyword evidence="8" id="KW-0804">Transcription</keyword>
<dbReference type="GO" id="GO:0042790">
    <property type="term" value="P:nucleolar large rRNA transcription by RNA polymerase I"/>
    <property type="evidence" value="ECO:0007669"/>
    <property type="project" value="TreeGrafter"/>
</dbReference>
<dbReference type="OrthoDB" id="266138at2759"/>
<evidence type="ECO:0000256" key="9">
    <source>
        <dbReference type="ARBA" id="ARBA00023242"/>
    </source>
</evidence>
<evidence type="ECO:0000256" key="6">
    <source>
        <dbReference type="ARBA" id="ARBA00023015"/>
    </source>
</evidence>
<evidence type="ECO:0000256" key="5">
    <source>
        <dbReference type="ARBA" id="ARBA00022833"/>
    </source>
</evidence>
<dbReference type="AlphaFoldDB" id="A0A1V9YLM8"/>
<feature type="domain" description="Rrn7/TAF1B N-terminal cyclin" evidence="10">
    <location>
        <begin position="92"/>
        <end position="224"/>
    </location>
</feature>
<dbReference type="GO" id="GO:0008270">
    <property type="term" value="F:zinc ion binding"/>
    <property type="evidence" value="ECO:0007669"/>
    <property type="project" value="UniProtKB-KW"/>
</dbReference>
<dbReference type="GO" id="GO:0070860">
    <property type="term" value="C:RNA polymerase I core factor complex"/>
    <property type="evidence" value="ECO:0007669"/>
    <property type="project" value="InterPro"/>
</dbReference>
<comment type="similarity">
    <text evidence="2">Belongs to the RRN7/TAF1B family.</text>
</comment>
<keyword evidence="4" id="KW-0863">Zinc-finger</keyword>
<dbReference type="PANTHER" id="PTHR31576">
    <property type="entry name" value="TATA BOX-BINDING PROTEIN-ASSOCIATED FACTOR RNA POLYMERASE I SUBUNIT B"/>
    <property type="match status" value="1"/>
</dbReference>
<evidence type="ECO:0000313" key="12">
    <source>
        <dbReference type="Proteomes" id="UP000243579"/>
    </source>
</evidence>
<keyword evidence="3" id="KW-0479">Metal-binding</keyword>
<keyword evidence="6" id="KW-0805">Transcription regulation</keyword>
<evidence type="ECO:0000256" key="4">
    <source>
        <dbReference type="ARBA" id="ARBA00022771"/>
    </source>
</evidence>
<accession>A0A1V9YLM8</accession>
<dbReference type="PANTHER" id="PTHR31576:SF2">
    <property type="entry name" value="TATA BOX-BINDING PROTEIN-ASSOCIATED FACTOR RNA POLYMERASE I SUBUNIT B"/>
    <property type="match status" value="1"/>
</dbReference>
<evidence type="ECO:0000256" key="3">
    <source>
        <dbReference type="ARBA" id="ARBA00022723"/>
    </source>
</evidence>
<dbReference type="InterPro" id="IPR033599">
    <property type="entry name" value="TAF1B/Rrn7"/>
</dbReference>
<comment type="caution">
    <text evidence="11">The sequence shown here is derived from an EMBL/GenBank/DDBJ whole genome shotgun (WGS) entry which is preliminary data.</text>
</comment>
<dbReference type="Proteomes" id="UP000243579">
    <property type="component" value="Unassembled WGS sequence"/>
</dbReference>
<name>A0A1V9YLM8_ACHHY</name>
<dbReference type="InterPro" id="IPR048540">
    <property type="entry name" value="Rrn7_cyclin_N"/>
</dbReference>
<evidence type="ECO:0000313" key="11">
    <source>
        <dbReference type="EMBL" id="OQR86619.1"/>
    </source>
</evidence>
<evidence type="ECO:0000256" key="7">
    <source>
        <dbReference type="ARBA" id="ARBA00023125"/>
    </source>
</evidence>
<proteinExistence type="inferred from homology"/>
<keyword evidence="9" id="KW-0539">Nucleus</keyword>
<keyword evidence="12" id="KW-1185">Reference proteome</keyword>
<comment type="subcellular location">
    <subcellularLocation>
        <location evidence="1">Nucleus</location>
        <location evidence="1">Nucleolus</location>
    </subcellularLocation>
</comment>
<evidence type="ECO:0000256" key="1">
    <source>
        <dbReference type="ARBA" id="ARBA00004604"/>
    </source>
</evidence>
<sequence length="503" mass="55935">MSQFEVFCSTCGVTGESNFSTNDLDESTCNICGAQNYHQSRNEVFEYEDVLIQGMASRGRKVGPGGKRGRKRKDKHVEKPLVTIENCLHVSQTVLHLQATALATILGDPEIVDAARDVWFYFLEQWSQHGGRPLLNCFLSFAPKAATVRAGAALVEAGYETQWDYDLKRGQNYTQLCRFNLRSHLALLYIACRLRHVGILTSDLFVFVRDGRLPYTNLLPLLPQYMRAQMMPIQEYFNTNYRQLVPSTSTISAEVSYLVHHLDLTLPAFNAAAAFETISSALCLPPAVTKHFYQLLALAPPDTTSTEASAVPLRFLPCEADFVARVVMSIKLTPGWHLWKYEVNADAAVTLTFPTTARQPTLKRKHLQAFVATSSDVRCGQHAKVLAPASLDNHILLLRQIATEAITVATVSPHPVASFAPVHAPTGEPLRASMPPGNDEADFYPHYKTMDTFQGRLHSAMERVILELAEYMDMPARIVLESMGLLESVALRKTGAVFANSLY</sequence>
<reference evidence="11 12" key="1">
    <citation type="journal article" date="2014" name="Genome Biol. Evol.">
        <title>The secreted proteins of Achlya hypogyna and Thraustotheca clavata identify the ancestral oomycete secretome and reveal gene acquisitions by horizontal gene transfer.</title>
        <authorList>
            <person name="Misner I."/>
            <person name="Blouin N."/>
            <person name="Leonard G."/>
            <person name="Richards T.A."/>
            <person name="Lane C.E."/>
        </authorList>
    </citation>
    <scope>NUCLEOTIDE SEQUENCE [LARGE SCALE GENOMIC DNA]</scope>
    <source>
        <strain evidence="11 12">ATCC 48635</strain>
    </source>
</reference>
<keyword evidence="7" id="KW-0238">DNA-binding</keyword>
<dbReference type="EMBL" id="JNBR01001492">
    <property type="protein sequence ID" value="OQR86619.1"/>
    <property type="molecule type" value="Genomic_DNA"/>
</dbReference>
<dbReference type="STRING" id="1202772.A0A1V9YLM8"/>
<gene>
    <name evidence="11" type="ORF">ACHHYP_10354</name>
</gene>
<protein>
    <recommendedName>
        <fullName evidence="10">Rrn7/TAF1B N-terminal cyclin domain-containing protein</fullName>
    </recommendedName>
</protein>
<dbReference type="Pfam" id="PF20644">
    <property type="entry name" value="Rrn7_cyclin_N"/>
    <property type="match status" value="1"/>
</dbReference>
<dbReference type="GO" id="GO:0001164">
    <property type="term" value="F:RNA polymerase I core promoter sequence-specific DNA binding"/>
    <property type="evidence" value="ECO:0007669"/>
    <property type="project" value="InterPro"/>
</dbReference>
<keyword evidence="5" id="KW-0862">Zinc</keyword>